<sequence length="496" mass="51946">MSLEPEAYVLLTVPNCVLSLPSGNATYNGSLALEYVSLPLPPSSVVDPTAPDMFLILRLSSYEVLLDPARTITATVSPSGERKYIFHATHDGPNQLFLSIPPPDSVHALEDIELFHSVLAEYGDFRGDFNIDSPAADAQATDEKEEDLRGRFILVDENNGEVIGALDNTISVREDPMLREKGHENDPVIVELPEGVEGAGDWTGQEVLVRAVPPEDRDWMMKGAVFASHVISGTTTLLTSAMNSASSYYIANSTPSPHATPSTTAPASGTASPPSSRTLLLLQSPNTRKHLTRIHALSGQAVKVSSKTAGMVEGMIHRVVGGSDKGKGRASGTSTPSSGSIASGYRPPLPPRASSKAGSTTSQLQPSPPPYTAYHGSAAEIPLPLRKSSTISSSPSPSPAPTPRVNRSPVSTRTSLALSAGILLSTLSTSSVRLVDAGSSALSAAVTHKYGAEVGGNVNIAAGAARNVVLVYVDVTGMGRRAIVKTAAKAWVKGKM</sequence>
<evidence type="ECO:0000259" key="2">
    <source>
        <dbReference type="Pfam" id="PF06911"/>
    </source>
</evidence>
<dbReference type="STRING" id="747525.W4KHR8"/>
<dbReference type="EMBL" id="KI925455">
    <property type="protein sequence ID" value="ETW85398.1"/>
    <property type="molecule type" value="Genomic_DNA"/>
</dbReference>
<dbReference type="PANTHER" id="PTHR21068">
    <property type="entry name" value="SPARTIN"/>
    <property type="match status" value="1"/>
</dbReference>
<dbReference type="GeneID" id="20668791"/>
<dbReference type="Proteomes" id="UP000030671">
    <property type="component" value="Unassembled WGS sequence"/>
</dbReference>
<dbReference type="GO" id="GO:0005886">
    <property type="term" value="C:plasma membrane"/>
    <property type="evidence" value="ECO:0007669"/>
    <property type="project" value="TreeGrafter"/>
</dbReference>
<dbReference type="HOGENOM" id="CLU_535408_0_0_1"/>
<dbReference type="AlphaFoldDB" id="W4KHR8"/>
<feature type="domain" description="Senescence" evidence="2">
    <location>
        <begin position="218"/>
        <end position="489"/>
    </location>
</feature>
<feature type="region of interest" description="Disordered" evidence="1">
    <location>
        <begin position="319"/>
        <end position="412"/>
    </location>
</feature>
<keyword evidence="4" id="KW-1185">Reference proteome</keyword>
<name>W4KHR8_HETIT</name>
<organism evidence="3 4">
    <name type="scientific">Heterobasidion irregulare (strain TC 32-1)</name>
    <dbReference type="NCBI Taxonomy" id="747525"/>
    <lineage>
        <taxon>Eukaryota</taxon>
        <taxon>Fungi</taxon>
        <taxon>Dikarya</taxon>
        <taxon>Basidiomycota</taxon>
        <taxon>Agaricomycotina</taxon>
        <taxon>Agaricomycetes</taxon>
        <taxon>Russulales</taxon>
        <taxon>Bondarzewiaceae</taxon>
        <taxon>Heterobasidion</taxon>
        <taxon>Heterobasidion annosum species complex</taxon>
    </lineage>
</organism>
<evidence type="ECO:0000256" key="1">
    <source>
        <dbReference type="SAM" id="MobiDB-lite"/>
    </source>
</evidence>
<gene>
    <name evidence="3" type="ORF">HETIRDRAFT_237857</name>
</gene>
<dbReference type="InterPro" id="IPR045036">
    <property type="entry name" value="Spartin-like"/>
</dbReference>
<dbReference type="PANTHER" id="PTHR21068:SF43">
    <property type="entry name" value="SPARTIN"/>
    <property type="match status" value="1"/>
</dbReference>
<evidence type="ECO:0000313" key="3">
    <source>
        <dbReference type="EMBL" id="ETW85398.1"/>
    </source>
</evidence>
<evidence type="ECO:0000313" key="4">
    <source>
        <dbReference type="Proteomes" id="UP000030671"/>
    </source>
</evidence>
<dbReference type="OrthoDB" id="20821at2759"/>
<dbReference type="InterPro" id="IPR009686">
    <property type="entry name" value="Senescence/spartin_C"/>
</dbReference>
<feature type="non-terminal residue" evidence="3">
    <location>
        <position position="496"/>
    </location>
</feature>
<reference evidence="3 4" key="1">
    <citation type="journal article" date="2012" name="New Phytol.">
        <title>Insight into trade-off between wood decay and parasitism from the genome of a fungal forest pathogen.</title>
        <authorList>
            <person name="Olson A."/>
            <person name="Aerts A."/>
            <person name="Asiegbu F."/>
            <person name="Belbahri L."/>
            <person name="Bouzid O."/>
            <person name="Broberg A."/>
            <person name="Canback B."/>
            <person name="Coutinho P.M."/>
            <person name="Cullen D."/>
            <person name="Dalman K."/>
            <person name="Deflorio G."/>
            <person name="van Diepen L.T."/>
            <person name="Dunand C."/>
            <person name="Duplessis S."/>
            <person name="Durling M."/>
            <person name="Gonthier P."/>
            <person name="Grimwood J."/>
            <person name="Fossdal C.G."/>
            <person name="Hansson D."/>
            <person name="Henrissat B."/>
            <person name="Hietala A."/>
            <person name="Himmelstrand K."/>
            <person name="Hoffmeister D."/>
            <person name="Hogberg N."/>
            <person name="James T.Y."/>
            <person name="Karlsson M."/>
            <person name="Kohler A."/>
            <person name="Kues U."/>
            <person name="Lee Y.H."/>
            <person name="Lin Y.C."/>
            <person name="Lind M."/>
            <person name="Lindquist E."/>
            <person name="Lombard V."/>
            <person name="Lucas S."/>
            <person name="Lunden K."/>
            <person name="Morin E."/>
            <person name="Murat C."/>
            <person name="Park J."/>
            <person name="Raffaello T."/>
            <person name="Rouze P."/>
            <person name="Salamov A."/>
            <person name="Schmutz J."/>
            <person name="Solheim H."/>
            <person name="Stahlberg J."/>
            <person name="Velez H."/>
            <person name="de Vries R.P."/>
            <person name="Wiebenga A."/>
            <person name="Woodward S."/>
            <person name="Yakovlev I."/>
            <person name="Garbelotto M."/>
            <person name="Martin F."/>
            <person name="Grigoriev I.V."/>
            <person name="Stenlid J."/>
        </authorList>
    </citation>
    <scope>NUCLEOTIDE SEQUENCE [LARGE SCALE GENOMIC DNA]</scope>
    <source>
        <strain evidence="3 4">TC 32-1</strain>
    </source>
</reference>
<feature type="region of interest" description="Disordered" evidence="1">
    <location>
        <begin position="254"/>
        <end position="278"/>
    </location>
</feature>
<dbReference type="InParanoid" id="W4KHR8"/>
<dbReference type="GO" id="GO:0051301">
    <property type="term" value="P:cell division"/>
    <property type="evidence" value="ECO:0007669"/>
    <property type="project" value="TreeGrafter"/>
</dbReference>
<feature type="compositionally biased region" description="Polar residues" evidence="1">
    <location>
        <begin position="331"/>
        <end position="341"/>
    </location>
</feature>
<accession>W4KHR8</accession>
<dbReference type="RefSeq" id="XP_009542262.1">
    <property type="nucleotide sequence ID" value="XM_009543967.1"/>
</dbReference>
<dbReference type="KEGG" id="hir:HETIRDRAFT_237857"/>
<proteinExistence type="predicted"/>
<protein>
    <recommendedName>
        <fullName evidence="2">Senescence domain-containing protein</fullName>
    </recommendedName>
</protein>
<dbReference type="Pfam" id="PF06911">
    <property type="entry name" value="Senescence"/>
    <property type="match status" value="1"/>
</dbReference>
<dbReference type="eggNOG" id="ENOG502S3WR">
    <property type="taxonomic scope" value="Eukaryota"/>
</dbReference>